<dbReference type="EMBL" id="CM003533">
    <property type="protein sequence ID" value="RCV31085.1"/>
    <property type="molecule type" value="Genomic_DNA"/>
</dbReference>
<name>A0A368RLK8_SETIT</name>
<sequence>MADADAPLPSPPPAWRSVAAALVRSPRARAAAVVTAAIDLTLALVWLLFASLGLRRIGRAACGEGCAVVAAADGISRATAASLVSMSYPPFRLQVTLNCLPLFVQQGPAPNDLIAPEDQPVLCVLMLGLLAFLAFVLLTLVGFLLKAFSPVKGSHMERSGSVIMDVGVLSLVVLNCFIVLPALALFAWKRMFMIWQHI</sequence>
<dbReference type="OrthoDB" id="10267251at2759"/>
<keyword evidence="1" id="KW-0472">Membrane</keyword>
<feature type="transmembrane region" description="Helical" evidence="1">
    <location>
        <begin position="30"/>
        <end position="49"/>
    </location>
</feature>
<dbReference type="AlphaFoldDB" id="A0A368RLK8"/>
<proteinExistence type="predicted"/>
<reference evidence="2" key="2">
    <citation type="submission" date="2015-07" db="EMBL/GenBank/DDBJ databases">
        <authorList>
            <person name="Noorani M."/>
        </authorList>
    </citation>
    <scope>NUCLEOTIDE SEQUENCE</scope>
    <source>
        <strain evidence="2">Yugu1</strain>
    </source>
</reference>
<keyword evidence="1" id="KW-0812">Transmembrane</keyword>
<keyword evidence="1" id="KW-1133">Transmembrane helix</keyword>
<feature type="transmembrane region" description="Helical" evidence="1">
    <location>
        <begin position="168"/>
        <end position="188"/>
    </location>
</feature>
<gene>
    <name evidence="2" type="ORF">SETIT_6G148400v2</name>
</gene>
<evidence type="ECO:0000313" key="2">
    <source>
        <dbReference type="EMBL" id="RCV31085.1"/>
    </source>
</evidence>
<reference evidence="2" key="1">
    <citation type="journal article" date="2012" name="Nat. Biotechnol.">
        <title>Reference genome sequence of the model plant Setaria.</title>
        <authorList>
            <person name="Bennetzen J.L."/>
            <person name="Schmutz J."/>
            <person name="Wang H."/>
            <person name="Percifield R."/>
            <person name="Hawkins J."/>
            <person name="Pontaroli A.C."/>
            <person name="Estep M."/>
            <person name="Feng L."/>
            <person name="Vaughn J.N."/>
            <person name="Grimwood J."/>
            <person name="Jenkins J."/>
            <person name="Barry K."/>
            <person name="Lindquist E."/>
            <person name="Hellsten U."/>
            <person name="Deshpande S."/>
            <person name="Wang X."/>
            <person name="Wu X."/>
            <person name="Mitros T."/>
            <person name="Triplett J."/>
            <person name="Yang X."/>
            <person name="Ye C.Y."/>
            <person name="Mauro-Herrera M."/>
            <person name="Wang L."/>
            <person name="Li P."/>
            <person name="Sharma M."/>
            <person name="Sharma R."/>
            <person name="Ronald P.C."/>
            <person name="Panaud O."/>
            <person name="Kellogg E.A."/>
            <person name="Brutnell T.P."/>
            <person name="Doust A.N."/>
            <person name="Tuskan G.A."/>
            <person name="Rokhsar D."/>
            <person name="Devos K.M."/>
        </authorList>
    </citation>
    <scope>NUCLEOTIDE SEQUENCE [LARGE SCALE GENOMIC DNA]</scope>
    <source>
        <strain evidence="2">Yugu1</strain>
    </source>
</reference>
<protein>
    <submittedName>
        <fullName evidence="2">Uncharacterized protein</fullName>
    </submittedName>
</protein>
<evidence type="ECO:0000256" key="1">
    <source>
        <dbReference type="SAM" id="Phobius"/>
    </source>
</evidence>
<feature type="transmembrane region" description="Helical" evidence="1">
    <location>
        <begin position="121"/>
        <end position="148"/>
    </location>
</feature>
<organism evidence="2">
    <name type="scientific">Setaria italica</name>
    <name type="common">Foxtail millet</name>
    <name type="synonym">Panicum italicum</name>
    <dbReference type="NCBI Taxonomy" id="4555"/>
    <lineage>
        <taxon>Eukaryota</taxon>
        <taxon>Viridiplantae</taxon>
        <taxon>Streptophyta</taxon>
        <taxon>Embryophyta</taxon>
        <taxon>Tracheophyta</taxon>
        <taxon>Spermatophyta</taxon>
        <taxon>Magnoliopsida</taxon>
        <taxon>Liliopsida</taxon>
        <taxon>Poales</taxon>
        <taxon>Poaceae</taxon>
        <taxon>PACMAD clade</taxon>
        <taxon>Panicoideae</taxon>
        <taxon>Panicodae</taxon>
        <taxon>Paniceae</taxon>
        <taxon>Cenchrinae</taxon>
        <taxon>Setaria</taxon>
    </lineage>
</organism>
<accession>A0A368RLK8</accession>